<evidence type="ECO:0008006" key="3">
    <source>
        <dbReference type="Google" id="ProtNLM"/>
    </source>
</evidence>
<proteinExistence type="predicted"/>
<gene>
    <name evidence="1" type="ORF">FAB82_21445</name>
</gene>
<dbReference type="OrthoDB" id="134501at2"/>
<comment type="caution">
    <text evidence="1">The sequence shown here is derived from an EMBL/GenBank/DDBJ whole genome shotgun (WGS) entry which is preliminary data.</text>
</comment>
<dbReference type="SUPFAM" id="SSF50998">
    <property type="entry name" value="Quinoprotein alcohol dehydrogenase-like"/>
    <property type="match status" value="1"/>
</dbReference>
<dbReference type="InterPro" id="IPR001680">
    <property type="entry name" value="WD40_rpt"/>
</dbReference>
<name>A0A4S8Q1Q0_9ACTN</name>
<dbReference type="RefSeq" id="WP_136536605.1">
    <property type="nucleotide sequence ID" value="NZ_STGY01000072.1"/>
</dbReference>
<protein>
    <recommendedName>
        <fullName evidence="3">WD40 repeat domain-containing protein</fullName>
    </recommendedName>
</protein>
<dbReference type="Proteomes" id="UP000308760">
    <property type="component" value="Unassembled WGS sequence"/>
</dbReference>
<reference evidence="1 2" key="2">
    <citation type="submission" date="2019-05" db="EMBL/GenBank/DDBJ databases">
        <title>Glycomyces buryatensis sp. nov.</title>
        <authorList>
            <person name="Nikitina E."/>
        </authorList>
    </citation>
    <scope>NUCLEOTIDE SEQUENCE [LARGE SCALE GENOMIC DNA]</scope>
    <source>
        <strain evidence="1 2">18</strain>
    </source>
</reference>
<dbReference type="AlphaFoldDB" id="A0A4S8Q1Q0"/>
<evidence type="ECO:0000313" key="2">
    <source>
        <dbReference type="Proteomes" id="UP000308760"/>
    </source>
</evidence>
<dbReference type="InterPro" id="IPR011047">
    <property type="entry name" value="Quinoprotein_ADH-like_sf"/>
</dbReference>
<keyword evidence="2" id="KW-1185">Reference proteome</keyword>
<organism evidence="1 2">
    <name type="scientific">Glycomyces buryatensis</name>
    <dbReference type="NCBI Taxonomy" id="2570927"/>
    <lineage>
        <taxon>Bacteria</taxon>
        <taxon>Bacillati</taxon>
        <taxon>Actinomycetota</taxon>
        <taxon>Actinomycetes</taxon>
        <taxon>Glycomycetales</taxon>
        <taxon>Glycomycetaceae</taxon>
        <taxon>Glycomyces</taxon>
    </lineage>
</organism>
<dbReference type="InterPro" id="IPR015943">
    <property type="entry name" value="WD40/YVTN_repeat-like_dom_sf"/>
</dbReference>
<dbReference type="EMBL" id="STGY01000072">
    <property type="protein sequence ID" value="THV36362.1"/>
    <property type="molecule type" value="Genomic_DNA"/>
</dbReference>
<accession>A0A4S8Q1Q0</accession>
<evidence type="ECO:0000313" key="1">
    <source>
        <dbReference type="EMBL" id="THV36362.1"/>
    </source>
</evidence>
<reference evidence="2" key="1">
    <citation type="submission" date="2019-04" db="EMBL/GenBank/DDBJ databases">
        <title>Nocardioides xinjiangensis sp. nov.</title>
        <authorList>
            <person name="Liu S."/>
        </authorList>
    </citation>
    <scope>NUCLEOTIDE SEQUENCE [LARGE SCALE GENOMIC DNA]</scope>
    <source>
        <strain evidence="2">18</strain>
    </source>
</reference>
<sequence>MKERTIAELAAVVADPTKPMRKRLRAVKRLAAGQYGRAFIALAGAARHARDDAITAATRRVFAECRSQWAIDDVCSHWFFWPEPYLGDLIARNGWIADRPAKVRVRTALHVRQPEALVYGDEAAAAALLSAAADQALAEELRDLALEALKSLYNQVAREVVCSAGINDGNETALSTAIAAGYRPANPARYALLLFLAGEFERYEELDFDGALLRATRRVAEPALLARLAAKARKHGRLDWLRMVTDGRSTELSDEEWDSVGGILVEAGRWDELWSMASEATPIRAAALLQRLTASDLRPEVETDKADLVDLAEECTRYPVSRMLREARRERKVCALAMSADGSTLAASDTTGQIDLWELPSGSPAGSVHMRSKGLYQTSPAPDRLAFTPDGELLIAASSGTKVDYWRLPDLTPVEFPDGGFGSPLAVSPDGRHLMTGDGGNSLAVRQLPSATSKRRLTDDYRGALTMSPDGTLAAGLVGFDTGTGVRVWHLLSGKRVADIRESAYRLAFSPAGNILATGGPIRLWSTPSGDLIGSLDPHETLRLGDTMVFTPDGSLLAASSSGVVARLWRIPSGELAATIEFTGDSEGTGLQVTADLAVTSDGRLLVSTDHRGDVRLWHLPSGDAAGVLHSGAEIVRSTMSPAGGMFAGWGRGGSVWLWMPRIYEAANTPIARLTLADAQSLRALPEPGEAERPWIELIARLVERRHRHDISVDAKATSKPHGDTDIELGE</sequence>
<dbReference type="Gene3D" id="2.130.10.10">
    <property type="entry name" value="YVTN repeat-like/Quinoprotein amine dehydrogenase"/>
    <property type="match status" value="2"/>
</dbReference>
<dbReference type="PANTHER" id="PTHR19879">
    <property type="entry name" value="TRANSCRIPTION INITIATION FACTOR TFIID"/>
    <property type="match status" value="1"/>
</dbReference>
<dbReference type="SMART" id="SM00320">
    <property type="entry name" value="WD40"/>
    <property type="match status" value="6"/>
</dbReference>
<dbReference type="PANTHER" id="PTHR19879:SF9">
    <property type="entry name" value="TRANSCRIPTION INITIATION FACTOR TFIID SUBUNIT 5"/>
    <property type="match status" value="1"/>
</dbReference>